<proteinExistence type="predicted"/>
<feature type="non-terminal residue" evidence="1">
    <location>
        <position position="77"/>
    </location>
</feature>
<accession>A0ABN7XU19</accession>
<dbReference type="EMBL" id="CAJVQB010172468">
    <property type="protein sequence ID" value="CAG8857576.1"/>
    <property type="molecule type" value="Genomic_DNA"/>
</dbReference>
<organism evidence="1 2">
    <name type="scientific">Gigaspora margarita</name>
    <dbReference type="NCBI Taxonomy" id="4874"/>
    <lineage>
        <taxon>Eukaryota</taxon>
        <taxon>Fungi</taxon>
        <taxon>Fungi incertae sedis</taxon>
        <taxon>Mucoromycota</taxon>
        <taxon>Glomeromycotina</taxon>
        <taxon>Glomeromycetes</taxon>
        <taxon>Diversisporales</taxon>
        <taxon>Gigasporaceae</taxon>
        <taxon>Gigaspora</taxon>
    </lineage>
</organism>
<gene>
    <name evidence="1" type="ORF">GMARGA_LOCUS46395</name>
</gene>
<comment type="caution">
    <text evidence="1">The sequence shown here is derived from an EMBL/GenBank/DDBJ whole genome shotgun (WGS) entry which is preliminary data.</text>
</comment>
<feature type="non-terminal residue" evidence="1">
    <location>
        <position position="1"/>
    </location>
</feature>
<evidence type="ECO:0000313" key="1">
    <source>
        <dbReference type="EMBL" id="CAG8857576.1"/>
    </source>
</evidence>
<sequence length="77" mass="8770">ELVEVIEAEGPMESIGKYLADLYKAASDALANMQKLYNMRLKVGTQYFVDKIQQIRTYSADNIASYNADELELIIDY</sequence>
<dbReference type="Proteomes" id="UP000789901">
    <property type="component" value="Unassembled WGS sequence"/>
</dbReference>
<keyword evidence="2" id="KW-1185">Reference proteome</keyword>
<protein>
    <submittedName>
        <fullName evidence="1">31931_t:CDS:1</fullName>
    </submittedName>
</protein>
<name>A0ABN7XU19_GIGMA</name>
<evidence type="ECO:0000313" key="2">
    <source>
        <dbReference type="Proteomes" id="UP000789901"/>
    </source>
</evidence>
<reference evidence="1 2" key="1">
    <citation type="submission" date="2021-06" db="EMBL/GenBank/DDBJ databases">
        <authorList>
            <person name="Kallberg Y."/>
            <person name="Tangrot J."/>
            <person name="Rosling A."/>
        </authorList>
    </citation>
    <scope>NUCLEOTIDE SEQUENCE [LARGE SCALE GENOMIC DNA]</scope>
    <source>
        <strain evidence="1 2">120-4 pot B 10/14</strain>
    </source>
</reference>